<accession>A0ABR5F1I8</accession>
<proteinExistence type="predicted"/>
<reference evidence="1 2" key="1">
    <citation type="submission" date="2014-12" db="EMBL/GenBank/DDBJ databases">
        <title>Frankia sp. BMG5.1 draft genome.</title>
        <authorList>
            <person name="Gtari M."/>
            <person name="Ghodhbane-Gtari F."/>
            <person name="Nouioui I."/>
            <person name="Ktari A."/>
            <person name="Hezbri K."/>
            <person name="Mimouni W."/>
            <person name="Sbissi I."/>
            <person name="Ayari A."/>
            <person name="Yamanaka T."/>
            <person name="Normand P."/>
            <person name="Tisa L.S."/>
            <person name="Boudabous A."/>
        </authorList>
    </citation>
    <scope>NUCLEOTIDE SEQUENCE [LARGE SCALE GENOMIC DNA]</scope>
    <source>
        <strain evidence="1 2">BMG5.1</strain>
    </source>
</reference>
<comment type="caution">
    <text evidence="1">The sequence shown here is derived from an EMBL/GenBank/DDBJ whole genome shotgun (WGS) entry which is preliminary data.</text>
</comment>
<dbReference type="RefSeq" id="WP_047224062.1">
    <property type="nucleotide sequence ID" value="NZ_JWIO01000029.1"/>
</dbReference>
<sequence>MTSDAARDGRHRTVQITIDGRPFDVDPDRHRTAGDLLRLAGLNPNGYDLAVVRGHGDVHRFKDTDPVEVHPREKFVSIRQRAEVA</sequence>
<name>A0ABR5F1I8_9ACTN</name>
<evidence type="ECO:0000313" key="2">
    <source>
        <dbReference type="Proteomes" id="UP000035425"/>
    </source>
</evidence>
<keyword evidence="2" id="KW-1185">Reference proteome</keyword>
<protein>
    <recommendedName>
        <fullName evidence="3">Multiubiquitin</fullName>
    </recommendedName>
</protein>
<evidence type="ECO:0000313" key="1">
    <source>
        <dbReference type="EMBL" id="KLL10584.1"/>
    </source>
</evidence>
<evidence type="ECO:0008006" key="3">
    <source>
        <dbReference type="Google" id="ProtNLM"/>
    </source>
</evidence>
<organism evidence="1 2">
    <name type="scientific">Protofrankia coriariae</name>
    <dbReference type="NCBI Taxonomy" id="1562887"/>
    <lineage>
        <taxon>Bacteria</taxon>
        <taxon>Bacillati</taxon>
        <taxon>Actinomycetota</taxon>
        <taxon>Actinomycetes</taxon>
        <taxon>Frankiales</taxon>
        <taxon>Frankiaceae</taxon>
        <taxon>Protofrankia</taxon>
    </lineage>
</organism>
<dbReference type="EMBL" id="JWIO01000029">
    <property type="protein sequence ID" value="KLL10584.1"/>
    <property type="molecule type" value="Genomic_DNA"/>
</dbReference>
<dbReference type="Proteomes" id="UP000035425">
    <property type="component" value="Unassembled WGS sequence"/>
</dbReference>
<gene>
    <name evidence="1" type="ORF">FrCorBMG51_17125</name>
</gene>